<evidence type="ECO:0000313" key="2">
    <source>
        <dbReference type="Proteomes" id="UP001164539"/>
    </source>
</evidence>
<name>A0ACC1Y2W1_MELAZ</name>
<comment type="caution">
    <text evidence="1">The sequence shown here is derived from an EMBL/GenBank/DDBJ whole genome shotgun (WGS) entry which is preliminary data.</text>
</comment>
<evidence type="ECO:0000313" key="1">
    <source>
        <dbReference type="EMBL" id="KAJ4718057.1"/>
    </source>
</evidence>
<keyword evidence="2" id="KW-1185">Reference proteome</keyword>
<dbReference type="Proteomes" id="UP001164539">
    <property type="component" value="Chromosome 5"/>
</dbReference>
<accession>A0ACC1Y2W1</accession>
<proteinExistence type="predicted"/>
<reference evidence="1 2" key="1">
    <citation type="journal article" date="2023" name="Science">
        <title>Complex scaffold remodeling in plant triterpene biosynthesis.</title>
        <authorList>
            <person name="De La Pena R."/>
            <person name="Hodgson H."/>
            <person name="Liu J.C."/>
            <person name="Stephenson M.J."/>
            <person name="Martin A.C."/>
            <person name="Owen C."/>
            <person name="Harkess A."/>
            <person name="Leebens-Mack J."/>
            <person name="Jimenez L.E."/>
            <person name="Osbourn A."/>
            <person name="Sattely E.S."/>
        </authorList>
    </citation>
    <scope>NUCLEOTIDE SEQUENCE [LARGE SCALE GENOMIC DNA]</scope>
    <source>
        <strain evidence="2">cv. JPN11</strain>
        <tissue evidence="1">Leaf</tissue>
    </source>
</reference>
<sequence>MDKNITNGTVLHPYCIQYPQMINSEGLARHFAGKTDGSDWLDYSTPRTLLLISTMLVMSHSFHFVLKRIGLPIIISQIMTGLILSRLFLQTLQLTHEVITLDNVRILGTLGSFGYAFFMFQSGVKMDLGVVNRVGRKAWYIGILVIVMPWVSAILITLAVRDKNREGDSKSLFLVPMYSMTAFPVVSGLLTDLKILNSELGRLAQSSAMVADILNFSTIIFFALLRRANRHPVVALVQLGIIICYILLMVFVLRPAMFLMVRMTKEGKEVSQTGFEYRVLGVYILGLAVPHGPPLGSALVNKFDCLVSGFFLPLFVITCAMRVEEFGVHFTTRLIFQNTMIAFMTTLIKFGSCFMPMLYWNMHKHDAAVFSLIMSAKGVVELGFYTFGFDLKFINADIFNFMLVVLLVLASIVPILVKKLHDPSRKYAGYQIRKLMDCKFETDLQILACIHLPNNISSMINLLSISCRKEAPIAVTVLHLIKLIGQASPIFFSHQKKKNKSLSSYCYSENVILSFKKFEGSNWGNASVDTFTAMSPPDFMHDDICTLALDKLASLIILPFHRTWYIDGSLESEDRTIRNLNRRILKKSPSSVGILIDHGNLRRPLTHPSSSSSSSDSCNVAMLFVGGNDDREALTFAKRIAKNNKVNLTVAHLIAASDGGEVDWETILDSEVLRDVKNSEYIKYEKHIVSDGSETVKIVLSMVNVYNLIIVGRRYQMESPQTSCLQDWCEFPELGILGDFLASKDVGGKCSALIIQQQQRV</sequence>
<gene>
    <name evidence="1" type="ORF">OWV82_009785</name>
</gene>
<dbReference type="EMBL" id="CM051398">
    <property type="protein sequence ID" value="KAJ4718057.1"/>
    <property type="molecule type" value="Genomic_DNA"/>
</dbReference>
<organism evidence="1 2">
    <name type="scientific">Melia azedarach</name>
    <name type="common">Chinaberry tree</name>
    <dbReference type="NCBI Taxonomy" id="155640"/>
    <lineage>
        <taxon>Eukaryota</taxon>
        <taxon>Viridiplantae</taxon>
        <taxon>Streptophyta</taxon>
        <taxon>Embryophyta</taxon>
        <taxon>Tracheophyta</taxon>
        <taxon>Spermatophyta</taxon>
        <taxon>Magnoliopsida</taxon>
        <taxon>eudicotyledons</taxon>
        <taxon>Gunneridae</taxon>
        <taxon>Pentapetalae</taxon>
        <taxon>rosids</taxon>
        <taxon>malvids</taxon>
        <taxon>Sapindales</taxon>
        <taxon>Meliaceae</taxon>
        <taxon>Melia</taxon>
    </lineage>
</organism>
<protein>
    <submittedName>
        <fullName evidence="1">Cation/H(+) antiporter like</fullName>
    </submittedName>
</protein>